<reference evidence="1 2" key="1">
    <citation type="submission" date="2021-06" db="EMBL/GenBank/DDBJ databases">
        <authorList>
            <person name="Kallberg Y."/>
            <person name="Tangrot J."/>
            <person name="Rosling A."/>
        </authorList>
    </citation>
    <scope>NUCLEOTIDE SEQUENCE [LARGE SCALE GENOMIC DNA]</scope>
    <source>
        <strain evidence="1 2">120-4 pot B 10/14</strain>
    </source>
</reference>
<proteinExistence type="predicted"/>
<comment type="caution">
    <text evidence="1">The sequence shown here is derived from an EMBL/GenBank/DDBJ whole genome shotgun (WGS) entry which is preliminary data.</text>
</comment>
<evidence type="ECO:0000313" key="1">
    <source>
        <dbReference type="EMBL" id="CAG8462289.1"/>
    </source>
</evidence>
<dbReference type="Proteomes" id="UP000789901">
    <property type="component" value="Unassembled WGS sequence"/>
</dbReference>
<evidence type="ECO:0000313" key="2">
    <source>
        <dbReference type="Proteomes" id="UP000789901"/>
    </source>
</evidence>
<accession>A0ABM8VWA5</accession>
<dbReference type="EMBL" id="CAJVQB010000061">
    <property type="protein sequence ID" value="CAG8462289.1"/>
    <property type="molecule type" value="Genomic_DNA"/>
</dbReference>
<organism evidence="1 2">
    <name type="scientific">Gigaspora margarita</name>
    <dbReference type="NCBI Taxonomy" id="4874"/>
    <lineage>
        <taxon>Eukaryota</taxon>
        <taxon>Fungi</taxon>
        <taxon>Fungi incertae sedis</taxon>
        <taxon>Mucoromycota</taxon>
        <taxon>Glomeromycotina</taxon>
        <taxon>Glomeromycetes</taxon>
        <taxon>Diversisporales</taxon>
        <taxon>Gigasporaceae</taxon>
        <taxon>Gigaspora</taxon>
    </lineage>
</organism>
<name>A0ABM8VWA5_GIGMA</name>
<protein>
    <submittedName>
        <fullName evidence="1">23274_t:CDS:1</fullName>
    </submittedName>
</protein>
<sequence length="43" mass="5058">MNDIIKYSLGKELTYKEDMKKGFVDINLDLDLDNRPVYSVLHL</sequence>
<gene>
    <name evidence="1" type="ORF">GMARGA_LOCUS366</name>
</gene>
<keyword evidence="2" id="KW-1185">Reference proteome</keyword>